<evidence type="ECO:0000256" key="12">
    <source>
        <dbReference type="PIRNR" id="PIRNR000094"/>
    </source>
</evidence>
<dbReference type="OrthoDB" id="9803628at2"/>
<dbReference type="PIRSF" id="PIRSF000094">
    <property type="entry name" value="Enoyl-ACP_rdct"/>
    <property type="match status" value="1"/>
</dbReference>
<dbReference type="InterPro" id="IPR036291">
    <property type="entry name" value="NAD(P)-bd_dom_sf"/>
</dbReference>
<feature type="binding site" evidence="15">
    <location>
        <begin position="195"/>
        <end position="199"/>
    </location>
    <ligand>
        <name>NAD(+)</name>
        <dbReference type="ChEBI" id="CHEBI:57540"/>
    </ligand>
</feature>
<keyword evidence="8 12" id="KW-0520">NAD</keyword>
<dbReference type="PANTHER" id="PTHR43159:SF2">
    <property type="entry name" value="ENOYL-[ACYL-CARRIER-PROTEIN] REDUCTASE [NADH], CHLOROPLASTIC"/>
    <property type="match status" value="1"/>
</dbReference>
<evidence type="ECO:0000256" key="3">
    <source>
        <dbReference type="ARBA" id="ARBA00011881"/>
    </source>
</evidence>
<dbReference type="PRINTS" id="PR00081">
    <property type="entry name" value="GDHRDH"/>
</dbReference>
<dbReference type="Gene3D" id="3.40.50.720">
    <property type="entry name" value="NAD(P)-binding Rossmann-like Domain"/>
    <property type="match status" value="1"/>
</dbReference>
<dbReference type="FunFam" id="3.40.50.720:FF:000127">
    <property type="entry name" value="Enoyl-[acyl-carrier-protein] reductase [NADH]"/>
    <property type="match status" value="1"/>
</dbReference>
<feature type="binding site" evidence="15">
    <location>
        <begin position="21"/>
        <end position="22"/>
    </location>
    <ligand>
        <name>NAD(+)</name>
        <dbReference type="ChEBI" id="CHEBI:57540"/>
    </ligand>
</feature>
<evidence type="ECO:0000256" key="14">
    <source>
        <dbReference type="PIRSR" id="PIRSR000094-2"/>
    </source>
</evidence>
<evidence type="ECO:0000256" key="13">
    <source>
        <dbReference type="PIRSR" id="PIRSR000094-1"/>
    </source>
</evidence>
<reference evidence="16" key="1">
    <citation type="submission" date="2016-02" db="EMBL/GenBank/DDBJ databases">
        <title>Genome sequence of Bacillus trypoxylicola KCTC 13244(T).</title>
        <authorList>
            <person name="Jeong H."/>
            <person name="Park S.-H."/>
            <person name="Choi S.-K."/>
        </authorList>
    </citation>
    <scope>NUCLEOTIDE SEQUENCE [LARGE SCALE GENOMIC DNA]</scope>
    <source>
        <strain evidence="16">KCTC 13244</strain>
    </source>
</reference>
<gene>
    <name evidence="16" type="ORF">AZF04_06615</name>
</gene>
<evidence type="ECO:0000256" key="10">
    <source>
        <dbReference type="ARBA" id="ARBA00023160"/>
    </source>
</evidence>
<evidence type="ECO:0000256" key="11">
    <source>
        <dbReference type="ARBA" id="ARBA00024967"/>
    </source>
</evidence>
<dbReference type="EMBL" id="LTAO01000012">
    <property type="protein sequence ID" value="KYG32426.1"/>
    <property type="molecule type" value="Genomic_DNA"/>
</dbReference>
<sequence>MIELSLKGRTYVVMGVANKRSIAWGIAQSLANAGARLIFTFAGERLEKNVRSLADSLENDDHLVLPCDVTNDDEIKKTFSDIKEKVGVIHGLAHCIAFANKDELEGEYLNTTREGFLLAHNISAYSLTAVLKEARPLMTEGGSVITLTYLGGEKVVKNYNVMGVAKASLDASVKYLANDLGKDGIRVNAISAGPIRTLAAKGIGGFNDVLKEIEERAPLRKNTTQEEVGDTALFLMSDLARGITGELLHVDGGYNILSLS</sequence>
<comment type="subunit">
    <text evidence="3">Homotetramer.</text>
</comment>
<comment type="pathway">
    <text evidence="1">Lipid metabolism; fatty acid biosynthesis.</text>
</comment>
<dbReference type="Pfam" id="PF13561">
    <property type="entry name" value="adh_short_C2"/>
    <property type="match status" value="1"/>
</dbReference>
<dbReference type="FunFam" id="1.10.8.400:FF:000001">
    <property type="entry name" value="Enoyl-[acyl-carrier-protein] reductase [NADH]"/>
    <property type="match status" value="1"/>
</dbReference>
<dbReference type="STRING" id="519424.AZF04_06615"/>
<dbReference type="GO" id="GO:0004318">
    <property type="term" value="F:enoyl-[acyl-carrier-protein] reductase (NADH) activity"/>
    <property type="evidence" value="ECO:0007669"/>
    <property type="project" value="UniProtKB-EC"/>
</dbReference>
<dbReference type="RefSeq" id="WP_061948683.1">
    <property type="nucleotide sequence ID" value="NZ_LTAO01000012.1"/>
</dbReference>
<dbReference type="CDD" id="cd05372">
    <property type="entry name" value="ENR_SDR"/>
    <property type="match status" value="1"/>
</dbReference>
<evidence type="ECO:0000256" key="6">
    <source>
        <dbReference type="ARBA" id="ARBA00022857"/>
    </source>
</evidence>
<evidence type="ECO:0000256" key="5">
    <source>
        <dbReference type="ARBA" id="ARBA00022832"/>
    </source>
</evidence>
<dbReference type="PANTHER" id="PTHR43159">
    <property type="entry name" value="ENOYL-[ACYL-CARRIER-PROTEIN] REDUCTASE"/>
    <property type="match status" value="1"/>
</dbReference>
<keyword evidence="7 12" id="KW-0560">Oxidoreductase</keyword>
<name>A0A162EF54_9BACI</name>
<comment type="caution">
    <text evidence="16">The sequence shown here is derived from an EMBL/GenBank/DDBJ whole genome shotgun (WGS) entry which is preliminary data.</text>
</comment>
<keyword evidence="10 12" id="KW-0275">Fatty acid biosynthesis</keyword>
<evidence type="ECO:0000256" key="8">
    <source>
        <dbReference type="ARBA" id="ARBA00023027"/>
    </source>
</evidence>
<dbReference type="NCBIfam" id="NF006369">
    <property type="entry name" value="PRK08594.1"/>
    <property type="match status" value="1"/>
</dbReference>
<keyword evidence="4 12" id="KW-0444">Lipid biosynthesis</keyword>
<organism evidence="16 17">
    <name type="scientific">Alkalihalobacillus trypoxylicola</name>
    <dbReference type="NCBI Taxonomy" id="519424"/>
    <lineage>
        <taxon>Bacteria</taxon>
        <taxon>Bacillati</taxon>
        <taxon>Bacillota</taxon>
        <taxon>Bacilli</taxon>
        <taxon>Bacillales</taxon>
        <taxon>Bacillaceae</taxon>
        <taxon>Alkalihalobacillus</taxon>
    </lineage>
</organism>
<feature type="binding site" evidence="15">
    <location>
        <position position="166"/>
    </location>
    <ligand>
        <name>NAD(+)</name>
        <dbReference type="ChEBI" id="CHEBI:57540"/>
    </ligand>
</feature>
<dbReference type="GO" id="GO:0006633">
    <property type="term" value="P:fatty acid biosynthetic process"/>
    <property type="evidence" value="ECO:0007669"/>
    <property type="project" value="UniProtKB-KW"/>
</dbReference>
<evidence type="ECO:0000256" key="1">
    <source>
        <dbReference type="ARBA" id="ARBA00005194"/>
    </source>
</evidence>
<dbReference type="InterPro" id="IPR014358">
    <property type="entry name" value="Enoyl-ACP_Rdtase_NADH"/>
</dbReference>
<feature type="binding site" evidence="15">
    <location>
        <position position="96"/>
    </location>
    <ligand>
        <name>NAD(+)</name>
        <dbReference type="ChEBI" id="CHEBI:57540"/>
    </ligand>
</feature>
<protein>
    <recommendedName>
        <fullName evidence="12">Enoyl-[acyl-carrier-protein] reductase [NADH]</fullName>
        <ecNumber evidence="12">1.3.1.9</ecNumber>
    </recommendedName>
</protein>
<dbReference type="EC" id="1.3.1.9" evidence="12"/>
<keyword evidence="6" id="KW-0521">NADP</keyword>
<dbReference type="SUPFAM" id="SSF51735">
    <property type="entry name" value="NAD(P)-binding Rossmann-fold domains"/>
    <property type="match status" value="1"/>
</dbReference>
<evidence type="ECO:0000256" key="4">
    <source>
        <dbReference type="ARBA" id="ARBA00022516"/>
    </source>
</evidence>
<keyword evidence="9" id="KW-0443">Lipid metabolism</keyword>
<evidence type="ECO:0000256" key="15">
    <source>
        <dbReference type="PIRSR" id="PIRSR000094-3"/>
    </source>
</evidence>
<dbReference type="AlphaFoldDB" id="A0A162EF54"/>
<feature type="binding site" evidence="15">
    <location>
        <position position="15"/>
    </location>
    <ligand>
        <name>NAD(+)</name>
        <dbReference type="ChEBI" id="CHEBI:57540"/>
    </ligand>
</feature>
<evidence type="ECO:0000256" key="7">
    <source>
        <dbReference type="ARBA" id="ARBA00023002"/>
    </source>
</evidence>
<dbReference type="Gene3D" id="1.10.8.400">
    <property type="entry name" value="Enoyl acyl carrier protein reductase"/>
    <property type="match status" value="1"/>
</dbReference>
<comment type="catalytic activity">
    <reaction evidence="12">
        <text>a 2,3-saturated acyl-[ACP] + NAD(+) = a (2E)-enoyl-[ACP] + NADH + H(+)</text>
        <dbReference type="Rhea" id="RHEA:10240"/>
        <dbReference type="Rhea" id="RHEA-COMP:9925"/>
        <dbReference type="Rhea" id="RHEA-COMP:9926"/>
        <dbReference type="ChEBI" id="CHEBI:15378"/>
        <dbReference type="ChEBI" id="CHEBI:57540"/>
        <dbReference type="ChEBI" id="CHEBI:57945"/>
        <dbReference type="ChEBI" id="CHEBI:78784"/>
        <dbReference type="ChEBI" id="CHEBI:78785"/>
        <dbReference type="EC" id="1.3.1.9"/>
    </reaction>
</comment>
<keyword evidence="17" id="KW-1185">Reference proteome</keyword>
<accession>A0A162EF54</accession>
<evidence type="ECO:0000313" key="16">
    <source>
        <dbReference type="EMBL" id="KYG32426.1"/>
    </source>
</evidence>
<feature type="active site" description="Proton acceptor" evidence="13">
    <location>
        <position position="149"/>
    </location>
</feature>
<evidence type="ECO:0000256" key="2">
    <source>
        <dbReference type="ARBA" id="ARBA00009233"/>
    </source>
</evidence>
<evidence type="ECO:0000256" key="9">
    <source>
        <dbReference type="ARBA" id="ARBA00023098"/>
    </source>
</evidence>
<dbReference type="Proteomes" id="UP000075806">
    <property type="component" value="Unassembled WGS sequence"/>
</dbReference>
<evidence type="ECO:0000313" key="17">
    <source>
        <dbReference type="Proteomes" id="UP000075806"/>
    </source>
</evidence>
<feature type="binding site" evidence="15">
    <location>
        <begin position="68"/>
        <end position="69"/>
    </location>
    <ligand>
        <name>NAD(+)</name>
        <dbReference type="ChEBI" id="CHEBI:57540"/>
    </ligand>
</feature>
<proteinExistence type="inferred from homology"/>
<keyword evidence="5" id="KW-0276">Fatty acid metabolism</keyword>
<comment type="function">
    <text evidence="11">Catalyzes the reduction of a carbon-carbon double bond in an enoyl moiety that is covalently linked to an acyl carrier protein (ACP). Involved in the elongation cycle of fatty acid which are used in the lipid metabolism.</text>
</comment>
<feature type="binding site" evidence="14">
    <location>
        <position position="99"/>
    </location>
    <ligand>
        <name>substrate</name>
    </ligand>
</feature>
<dbReference type="InterPro" id="IPR002347">
    <property type="entry name" value="SDR_fam"/>
</dbReference>
<feature type="active site" description="Proton acceptor" evidence="13">
    <location>
        <position position="159"/>
    </location>
</feature>
<comment type="similarity">
    <text evidence="2 12">Belongs to the short-chain dehydrogenases/reductases (SDR) family. FabI subfamily.</text>
</comment>